<gene>
    <name evidence="2" type="ORF">B4109_2346</name>
    <name evidence="3" type="ORF">B4114_2383</name>
    <name evidence="1" type="ORF">GS8_2630</name>
</gene>
<evidence type="ECO:0000313" key="2">
    <source>
        <dbReference type="EMBL" id="KYD23378.1"/>
    </source>
</evidence>
<keyword evidence="6" id="KW-1185">Reference proteome</keyword>
<dbReference type="AlphaFoldDB" id="A0A150MG25"/>
<name>A0A150MG25_GEOSE</name>
<organism evidence="2 4">
    <name type="scientific">Geobacillus stearothermophilus</name>
    <name type="common">Bacillus stearothermophilus</name>
    <dbReference type="NCBI Taxonomy" id="1422"/>
    <lineage>
        <taxon>Bacteria</taxon>
        <taxon>Bacillati</taxon>
        <taxon>Bacillota</taxon>
        <taxon>Bacilli</taxon>
        <taxon>Bacillales</taxon>
        <taxon>Anoxybacillaceae</taxon>
        <taxon>Geobacillus</taxon>
    </lineage>
</organism>
<dbReference type="Proteomes" id="UP000773850">
    <property type="component" value="Unassembled WGS sequence"/>
</dbReference>
<sequence>MLAAVCSSSHSFLFSLLSILSVPRNGPFVNGQAGKEGNGWAAANHV</sequence>
<evidence type="ECO:0000313" key="6">
    <source>
        <dbReference type="Proteomes" id="UP000773850"/>
    </source>
</evidence>
<proteinExistence type="predicted"/>
<evidence type="ECO:0000313" key="4">
    <source>
        <dbReference type="Proteomes" id="UP000075424"/>
    </source>
</evidence>
<evidence type="ECO:0000313" key="1">
    <source>
        <dbReference type="EMBL" id="KAF6510473.1"/>
    </source>
</evidence>
<comment type="caution">
    <text evidence="2">The sequence shown here is derived from an EMBL/GenBank/DDBJ whole genome shotgun (WGS) entry which is preliminary data.</text>
</comment>
<reference evidence="4 5" key="1">
    <citation type="submission" date="2016-01" db="EMBL/GenBank/DDBJ databases">
        <title>Draft Genome Sequences of Seven Thermophilic Sporeformers Isolated from Foods.</title>
        <authorList>
            <person name="Berendsen E.M."/>
            <person name="Wells-Bennik M.H."/>
            <person name="Krawcyk A.O."/>
            <person name="De Jong A."/>
            <person name="Holsappel S."/>
            <person name="Eijlander R.T."/>
            <person name="Kuipers O.P."/>
        </authorList>
    </citation>
    <scope>NUCLEOTIDE SEQUENCE [LARGE SCALE GENOMIC DNA]</scope>
    <source>
        <strain evidence="2 4">B4109</strain>
        <strain evidence="3 5">B4114</strain>
    </source>
</reference>
<dbReference type="Proteomes" id="UP000075517">
    <property type="component" value="Unassembled WGS sequence"/>
</dbReference>
<evidence type="ECO:0000313" key="5">
    <source>
        <dbReference type="Proteomes" id="UP000075517"/>
    </source>
</evidence>
<dbReference type="Proteomes" id="UP000075424">
    <property type="component" value="Unassembled WGS sequence"/>
</dbReference>
<dbReference type="EMBL" id="LQYY01000057">
    <property type="protein sequence ID" value="KYD34279.1"/>
    <property type="molecule type" value="Genomic_DNA"/>
</dbReference>
<protein>
    <submittedName>
        <fullName evidence="2">Uncharacterized protein</fullName>
    </submittedName>
</protein>
<reference evidence="1 6" key="2">
    <citation type="submission" date="2016-03" db="EMBL/GenBank/DDBJ databases">
        <title>Spore heat resistance.</title>
        <authorList>
            <person name="Boekhorst J."/>
            <person name="Berendsen E.M."/>
            <person name="Wells-Bennik M.H."/>
            <person name="Kuipers O.P."/>
        </authorList>
    </citation>
    <scope>NUCLEOTIDE SEQUENCE [LARGE SCALE GENOMIC DNA]</scope>
    <source>
        <strain evidence="1 6">GS8</strain>
    </source>
</reference>
<accession>A0A150MG25</accession>
<evidence type="ECO:0000313" key="3">
    <source>
        <dbReference type="EMBL" id="KYD34279.1"/>
    </source>
</evidence>
<dbReference type="EMBL" id="LUCS01000028">
    <property type="protein sequence ID" value="KAF6510473.1"/>
    <property type="molecule type" value="Genomic_DNA"/>
</dbReference>
<dbReference type="EMBL" id="LQYV01000112">
    <property type="protein sequence ID" value="KYD23378.1"/>
    <property type="molecule type" value="Genomic_DNA"/>
</dbReference>